<name>A0A1Y3BVU2_EURMA</name>
<dbReference type="Proteomes" id="UP000194236">
    <property type="component" value="Unassembled WGS sequence"/>
</dbReference>
<evidence type="ECO:0000313" key="3">
    <source>
        <dbReference type="Proteomes" id="UP000194236"/>
    </source>
</evidence>
<dbReference type="Pfam" id="PF09746">
    <property type="entry name" value="Membralin"/>
    <property type="match status" value="1"/>
</dbReference>
<organism evidence="2 3">
    <name type="scientific">Euroglyphus maynei</name>
    <name type="common">Mayne's house dust mite</name>
    <dbReference type="NCBI Taxonomy" id="6958"/>
    <lineage>
        <taxon>Eukaryota</taxon>
        <taxon>Metazoa</taxon>
        <taxon>Ecdysozoa</taxon>
        <taxon>Arthropoda</taxon>
        <taxon>Chelicerata</taxon>
        <taxon>Arachnida</taxon>
        <taxon>Acari</taxon>
        <taxon>Acariformes</taxon>
        <taxon>Sarcoptiformes</taxon>
        <taxon>Astigmata</taxon>
        <taxon>Psoroptidia</taxon>
        <taxon>Analgoidea</taxon>
        <taxon>Pyroglyphidae</taxon>
        <taxon>Pyroglyphinae</taxon>
        <taxon>Euroglyphus</taxon>
    </lineage>
</organism>
<reference evidence="2 3" key="1">
    <citation type="submission" date="2017-03" db="EMBL/GenBank/DDBJ databases">
        <title>Genome Survey of Euroglyphus maynei.</title>
        <authorList>
            <person name="Arlian L.G."/>
            <person name="Morgan M.S."/>
            <person name="Rider S.D."/>
        </authorList>
    </citation>
    <scope>NUCLEOTIDE SEQUENCE [LARGE SCALE GENOMIC DNA]</scope>
    <source>
        <strain evidence="2">Arlian Lab</strain>
        <tissue evidence="2">Whole body</tissue>
    </source>
</reference>
<keyword evidence="1" id="KW-1133">Transmembrane helix</keyword>
<dbReference type="EMBL" id="MUJZ01004446">
    <property type="protein sequence ID" value="OTF83255.1"/>
    <property type="molecule type" value="Genomic_DNA"/>
</dbReference>
<keyword evidence="1" id="KW-0812">Transmembrane</keyword>
<feature type="transmembrane region" description="Helical" evidence="1">
    <location>
        <begin position="68"/>
        <end position="88"/>
    </location>
</feature>
<evidence type="ECO:0000256" key="1">
    <source>
        <dbReference type="SAM" id="Phobius"/>
    </source>
</evidence>
<keyword evidence="1" id="KW-0472">Membrane</keyword>
<proteinExistence type="predicted"/>
<dbReference type="InterPro" id="IPR019144">
    <property type="entry name" value="Membralin"/>
</dbReference>
<evidence type="ECO:0000313" key="2">
    <source>
        <dbReference type="EMBL" id="OTF83255.1"/>
    </source>
</evidence>
<evidence type="ECO:0008006" key="4">
    <source>
        <dbReference type="Google" id="ProtNLM"/>
    </source>
</evidence>
<dbReference type="AlphaFoldDB" id="A0A1Y3BVU2"/>
<dbReference type="OrthoDB" id="6779347at2759"/>
<gene>
    <name evidence="2" type="ORF">BLA29_010125</name>
</gene>
<protein>
    <recommendedName>
        <fullName evidence="4">Membralin-like protein</fullName>
    </recommendedName>
</protein>
<sequence>MNLTFNIQHSDVPMNVGGAGAGIAPGAEWILDANILRTRQRVYSMLLIRIALLYSVSIPKFLRSIFEYSILLMAFVSFALLIHMHVMFIRSPLTCLDHVKQTWPKHDW</sequence>
<accession>A0A1Y3BVU2</accession>
<keyword evidence="3" id="KW-1185">Reference proteome</keyword>
<comment type="caution">
    <text evidence="2">The sequence shown here is derived from an EMBL/GenBank/DDBJ whole genome shotgun (WGS) entry which is preliminary data.</text>
</comment>